<feature type="compositionally biased region" description="Acidic residues" evidence="1">
    <location>
        <begin position="374"/>
        <end position="383"/>
    </location>
</feature>
<keyword evidence="2" id="KW-1133">Transmembrane helix</keyword>
<gene>
    <name evidence="3" type="ORF">MGAL_10B036760</name>
</gene>
<dbReference type="Proteomes" id="UP000596742">
    <property type="component" value="Unassembled WGS sequence"/>
</dbReference>
<name>A0A8B6GVJ6_MYTGA</name>
<keyword evidence="4" id="KW-1185">Reference proteome</keyword>
<evidence type="ECO:0000256" key="1">
    <source>
        <dbReference type="SAM" id="MobiDB-lite"/>
    </source>
</evidence>
<evidence type="ECO:0000313" key="4">
    <source>
        <dbReference type="Proteomes" id="UP000596742"/>
    </source>
</evidence>
<dbReference type="AlphaFoldDB" id="A0A8B6GVJ6"/>
<keyword evidence="2" id="KW-0472">Membrane</keyword>
<sequence>MCHRVVDKEFQQHTVIVNMCKIPEKISLDSYPPNKISSTSERKLLCTNDNTQYNDQLSHTAIISILKLPTSKESIDDRNVSNVKRGLMEYKCMTLNEDNCLISNNTLQLTVEWISSNNTTKETAANTTQLYEYTCECNASNTGEHIPCNETMKIYFSNKTVYLRDPDKYTIGSFECVLFENDVYEKTTTPPNIKLNRFVKVYKLIGVSIGCGMILVGVLFWGIRRALNIVKNNADNIARLDESQNCAADGYSSIDRRRRIEVGQIISYKANRVSRCSIANEIGLGLVYMPTASSDGRKGRQPDETNGDDNLPVPYLKNKTCRHNNTESPFLNYIEVECNTDTVSPKFHIHGSGNETPYADIDLTLKADPLPESDSSEEEDPDTNSEFMTLADIQKHDKSSV</sequence>
<keyword evidence="2" id="KW-0812">Transmembrane</keyword>
<organism evidence="3 4">
    <name type="scientific">Mytilus galloprovincialis</name>
    <name type="common">Mediterranean mussel</name>
    <dbReference type="NCBI Taxonomy" id="29158"/>
    <lineage>
        <taxon>Eukaryota</taxon>
        <taxon>Metazoa</taxon>
        <taxon>Spiralia</taxon>
        <taxon>Lophotrochozoa</taxon>
        <taxon>Mollusca</taxon>
        <taxon>Bivalvia</taxon>
        <taxon>Autobranchia</taxon>
        <taxon>Pteriomorphia</taxon>
        <taxon>Mytilida</taxon>
        <taxon>Mytiloidea</taxon>
        <taxon>Mytilidae</taxon>
        <taxon>Mytilinae</taxon>
        <taxon>Mytilus</taxon>
    </lineage>
</organism>
<evidence type="ECO:0000256" key="2">
    <source>
        <dbReference type="SAM" id="Phobius"/>
    </source>
</evidence>
<accession>A0A8B6GVJ6</accession>
<proteinExistence type="predicted"/>
<feature type="region of interest" description="Disordered" evidence="1">
    <location>
        <begin position="293"/>
        <end position="313"/>
    </location>
</feature>
<feature type="region of interest" description="Disordered" evidence="1">
    <location>
        <begin position="365"/>
        <end position="401"/>
    </location>
</feature>
<protein>
    <submittedName>
        <fullName evidence="3">Uncharacterized protein</fullName>
    </submittedName>
</protein>
<evidence type="ECO:0000313" key="3">
    <source>
        <dbReference type="EMBL" id="VDI69720.1"/>
    </source>
</evidence>
<comment type="caution">
    <text evidence="3">The sequence shown here is derived from an EMBL/GenBank/DDBJ whole genome shotgun (WGS) entry which is preliminary data.</text>
</comment>
<feature type="transmembrane region" description="Helical" evidence="2">
    <location>
        <begin position="201"/>
        <end position="223"/>
    </location>
</feature>
<dbReference type="EMBL" id="UYJE01009064">
    <property type="protein sequence ID" value="VDI69720.1"/>
    <property type="molecule type" value="Genomic_DNA"/>
</dbReference>
<dbReference type="OrthoDB" id="6134347at2759"/>
<reference evidence="3" key="1">
    <citation type="submission" date="2018-11" db="EMBL/GenBank/DDBJ databases">
        <authorList>
            <person name="Alioto T."/>
            <person name="Alioto T."/>
        </authorList>
    </citation>
    <scope>NUCLEOTIDE SEQUENCE</scope>
</reference>